<name>A0A2G9Z7W6_9BACT</name>
<feature type="non-terminal residue" evidence="1">
    <location>
        <position position="1"/>
    </location>
</feature>
<dbReference type="EMBL" id="PCRX01000057">
    <property type="protein sequence ID" value="PIP28720.1"/>
    <property type="molecule type" value="Genomic_DNA"/>
</dbReference>
<dbReference type="Proteomes" id="UP000231235">
    <property type="component" value="Unassembled WGS sequence"/>
</dbReference>
<proteinExistence type="predicted"/>
<protein>
    <submittedName>
        <fullName evidence="1">Uncharacterized protein</fullName>
    </submittedName>
</protein>
<gene>
    <name evidence="1" type="ORF">COX28_03200</name>
</gene>
<accession>A0A2G9Z7W6</accession>
<organism evidence="1 2">
    <name type="scientific">Candidatus Kuenenbacteria bacterium CG23_combo_of_CG06-09_8_20_14_all_39_39</name>
    <dbReference type="NCBI Taxonomy" id="1974623"/>
    <lineage>
        <taxon>Bacteria</taxon>
        <taxon>Candidatus Kueneniibacteriota</taxon>
    </lineage>
</organism>
<dbReference type="PANTHER" id="PTHR38659:SF1">
    <property type="entry name" value="METAL DEPENDENT PHOSPHOHYDROLASE"/>
    <property type="match status" value="1"/>
</dbReference>
<evidence type="ECO:0000313" key="2">
    <source>
        <dbReference type="Proteomes" id="UP000231235"/>
    </source>
</evidence>
<dbReference type="PANTHER" id="PTHR38659">
    <property type="entry name" value="METAL-DEPENDENT PHOSPHOHYDROLASE"/>
    <property type="match status" value="1"/>
</dbReference>
<sequence length="59" mass="6691">KIMPDKQISSVKVESVIKRFKEKRFAAAVNREHIFTCETELGIPKEKFVEIVLGAMGNV</sequence>
<reference evidence="1 2" key="1">
    <citation type="submission" date="2017-09" db="EMBL/GenBank/DDBJ databases">
        <title>Depth-based differentiation of microbial function through sediment-hosted aquifers and enrichment of novel symbionts in the deep terrestrial subsurface.</title>
        <authorList>
            <person name="Probst A.J."/>
            <person name="Ladd B."/>
            <person name="Jarett J.K."/>
            <person name="Geller-Mcgrath D.E."/>
            <person name="Sieber C.M."/>
            <person name="Emerson J.B."/>
            <person name="Anantharaman K."/>
            <person name="Thomas B.C."/>
            <person name="Malmstrom R."/>
            <person name="Stieglmeier M."/>
            <person name="Klingl A."/>
            <person name="Woyke T."/>
            <person name="Ryan C.M."/>
            <person name="Banfield J.F."/>
        </authorList>
    </citation>
    <scope>NUCLEOTIDE SEQUENCE [LARGE SCALE GENOMIC DNA]</scope>
    <source>
        <strain evidence="1">CG23_combo_of_CG06-09_8_20_14_all_39_39</strain>
    </source>
</reference>
<evidence type="ECO:0000313" key="1">
    <source>
        <dbReference type="EMBL" id="PIP28720.1"/>
    </source>
</evidence>
<comment type="caution">
    <text evidence="1">The sequence shown here is derived from an EMBL/GenBank/DDBJ whole genome shotgun (WGS) entry which is preliminary data.</text>
</comment>
<dbReference type="AlphaFoldDB" id="A0A2G9Z7W6"/>